<gene>
    <name evidence="2" type="ORF">EBN03_07630</name>
</gene>
<feature type="transmembrane region" description="Helical" evidence="1">
    <location>
        <begin position="154"/>
        <end position="171"/>
    </location>
</feature>
<protein>
    <submittedName>
        <fullName evidence="2">DUF998 domain-containing protein</fullName>
    </submittedName>
</protein>
<comment type="caution">
    <text evidence="2">The sequence shown here is derived from an EMBL/GenBank/DDBJ whole genome shotgun (WGS) entry which is preliminary data.</text>
</comment>
<keyword evidence="3" id="KW-1185">Reference proteome</keyword>
<feature type="transmembrane region" description="Helical" evidence="1">
    <location>
        <begin position="183"/>
        <end position="204"/>
    </location>
</feature>
<keyword evidence="1" id="KW-1133">Transmembrane helix</keyword>
<dbReference type="Proteomes" id="UP000279275">
    <property type="component" value="Unassembled WGS sequence"/>
</dbReference>
<feature type="transmembrane region" description="Helical" evidence="1">
    <location>
        <begin position="44"/>
        <end position="69"/>
    </location>
</feature>
<accession>A0A3M2LAK4</accession>
<evidence type="ECO:0000313" key="3">
    <source>
        <dbReference type="Proteomes" id="UP000279275"/>
    </source>
</evidence>
<name>A0A3M2LAK4_9NOCA</name>
<feature type="transmembrane region" description="Helical" evidence="1">
    <location>
        <begin position="76"/>
        <end position="97"/>
    </location>
</feature>
<dbReference type="EMBL" id="RFFH01000002">
    <property type="protein sequence ID" value="RMI34454.1"/>
    <property type="molecule type" value="Genomic_DNA"/>
</dbReference>
<organism evidence="2 3">
    <name type="scientific">Nocardia stercoris</name>
    <dbReference type="NCBI Taxonomy" id="2483361"/>
    <lineage>
        <taxon>Bacteria</taxon>
        <taxon>Bacillati</taxon>
        <taxon>Actinomycetota</taxon>
        <taxon>Actinomycetes</taxon>
        <taxon>Mycobacteriales</taxon>
        <taxon>Nocardiaceae</taxon>
        <taxon>Nocardia</taxon>
    </lineage>
</organism>
<reference evidence="2 3" key="1">
    <citation type="submission" date="2018-10" db="EMBL/GenBank/DDBJ databases">
        <title>Isolation from cow dung.</title>
        <authorList>
            <person name="Ling L."/>
        </authorList>
    </citation>
    <scope>NUCLEOTIDE SEQUENCE [LARGE SCALE GENOMIC DNA]</scope>
    <source>
        <strain evidence="2 3">NEAU-LL90</strain>
    </source>
</reference>
<feature type="transmembrane region" description="Helical" evidence="1">
    <location>
        <begin position="117"/>
        <end position="142"/>
    </location>
</feature>
<keyword evidence="1" id="KW-0812">Transmembrane</keyword>
<evidence type="ECO:0000256" key="1">
    <source>
        <dbReference type="SAM" id="Phobius"/>
    </source>
</evidence>
<dbReference type="OrthoDB" id="3406108at2"/>
<sequence>MVGVLTGTAGVTYSSWVLEFFLPGGPNPVTSFLSELAEPDRQFAWVYSVGDTVTGVLAVVAGIVGLLVFRRRRLTVVGWGGLVAFGAATMADARLPLHRCRPDPCPHVDYGLFPQLHQIHALTSTLAVISIFLVMIVGTAAGIRYGRREPRRDAGLWILVLASVVTVWMLVADNLPGDYVLGVAQRIQVAGMSVWLVLAGVRICRAERLVAGAKTGTTGMVGT</sequence>
<dbReference type="Pfam" id="PF06197">
    <property type="entry name" value="DUF998"/>
    <property type="match status" value="1"/>
</dbReference>
<proteinExistence type="predicted"/>
<dbReference type="InterPro" id="IPR009339">
    <property type="entry name" value="DUF998"/>
</dbReference>
<dbReference type="AlphaFoldDB" id="A0A3M2LAK4"/>
<evidence type="ECO:0000313" key="2">
    <source>
        <dbReference type="EMBL" id="RMI34454.1"/>
    </source>
</evidence>
<keyword evidence="1" id="KW-0472">Membrane</keyword>